<organism evidence="1 2">
    <name type="scientific">Pseudomonas chlororaphis</name>
    <dbReference type="NCBI Taxonomy" id="587753"/>
    <lineage>
        <taxon>Bacteria</taxon>
        <taxon>Pseudomonadati</taxon>
        <taxon>Pseudomonadota</taxon>
        <taxon>Gammaproteobacteria</taxon>
        <taxon>Pseudomonadales</taxon>
        <taxon>Pseudomonadaceae</taxon>
        <taxon>Pseudomonas</taxon>
    </lineage>
</organism>
<sequence length="61" mass="6786">MTINDREKKALLDASDTLARRKLLSVTGAGTAAARQCRMYRRQASTMITCLLRLVFPTQTA</sequence>
<evidence type="ECO:0000313" key="2">
    <source>
        <dbReference type="Proteomes" id="UP000277437"/>
    </source>
</evidence>
<reference evidence="1 2" key="1">
    <citation type="submission" date="2018-12" db="EMBL/GenBank/DDBJ databases">
        <authorList>
            <consortium name="Pathogen Informatics"/>
        </authorList>
    </citation>
    <scope>NUCLEOTIDE SEQUENCE [LARGE SCALE GENOMIC DNA]</scope>
    <source>
        <strain evidence="1 2">NCTC7357</strain>
    </source>
</reference>
<dbReference type="EMBL" id="LR134334">
    <property type="protein sequence ID" value="VEF73901.1"/>
    <property type="molecule type" value="Genomic_DNA"/>
</dbReference>
<gene>
    <name evidence="1" type="ORF">NCTC7357_02182</name>
</gene>
<dbReference type="RefSeq" id="WP_124303454.1">
    <property type="nucleotide sequence ID" value="NZ_CP019399.1"/>
</dbReference>
<proteinExistence type="predicted"/>
<dbReference type="Proteomes" id="UP000277437">
    <property type="component" value="Chromosome"/>
</dbReference>
<dbReference type="AlphaFoldDB" id="A0AAX3FUP1"/>
<name>A0AAX3FUP1_9PSED</name>
<accession>A0AAX3FUP1</accession>
<evidence type="ECO:0000313" key="1">
    <source>
        <dbReference type="EMBL" id="VEF73901.1"/>
    </source>
</evidence>
<protein>
    <submittedName>
        <fullName evidence="1">Uncharacterized protein</fullName>
    </submittedName>
</protein>